<reference evidence="3 4" key="1">
    <citation type="submission" date="2021-05" db="EMBL/GenBank/DDBJ databases">
        <title>Genome Assembly of Synthetic Allotetraploid Brassica napus Reveals Homoeologous Exchanges between Subgenomes.</title>
        <authorList>
            <person name="Davis J.T."/>
        </authorList>
    </citation>
    <scope>NUCLEOTIDE SEQUENCE [LARGE SCALE GENOMIC DNA]</scope>
    <source>
        <strain evidence="4">cv. Da-Ae</strain>
        <tissue evidence="3">Seedling</tissue>
    </source>
</reference>
<evidence type="ECO:0000313" key="3">
    <source>
        <dbReference type="EMBL" id="KAH0898526.1"/>
    </source>
</evidence>
<feature type="compositionally biased region" description="Basic residues" evidence="1">
    <location>
        <begin position="1"/>
        <end position="11"/>
    </location>
</feature>
<dbReference type="EMBL" id="JAGKQM010000012">
    <property type="protein sequence ID" value="KAH0898526.1"/>
    <property type="molecule type" value="Genomic_DNA"/>
</dbReference>
<sequence length="356" mass="38829">MLTHRSFHRRSLPASAGRSPVSEIPSSPSLVFLLPLGGPLLLSRYARGSGGRSRPCILDPADGSGCLWRVPVLWSHGEVFWREDFLWGRFLGLVVGAPEVFFDFGSSAEGGGAWSGLQRLFTQIWCHVLHFPVYLSDLSVFGEGSVAVCARCPEVVVCQLLVLWLKCATCLLVLFASMHPVLLGFKPAPPFVCSLLVLSVLLGLCYGSGLLLSTAVGFVSPKAAVFGFILPSDISWSSCSIPVVIGYVWLLSPCPFSAAGAGDRSSLIHRWCGAYPRVNFRLHLRSAHCRVSSLWSLEFGLGDRQYGLRWNGLGVGLYSFIAANSGRNWCVNLSFRAPFPKPIENYPKADGVRPFH</sequence>
<keyword evidence="2" id="KW-0472">Membrane</keyword>
<evidence type="ECO:0000256" key="2">
    <source>
        <dbReference type="SAM" id="Phobius"/>
    </source>
</evidence>
<feature type="transmembrane region" description="Helical" evidence="2">
    <location>
        <begin position="188"/>
        <end position="212"/>
    </location>
</feature>
<evidence type="ECO:0000313" key="4">
    <source>
        <dbReference type="Proteomes" id="UP000824890"/>
    </source>
</evidence>
<organism evidence="3 4">
    <name type="scientific">Brassica napus</name>
    <name type="common">Rape</name>
    <dbReference type="NCBI Taxonomy" id="3708"/>
    <lineage>
        <taxon>Eukaryota</taxon>
        <taxon>Viridiplantae</taxon>
        <taxon>Streptophyta</taxon>
        <taxon>Embryophyta</taxon>
        <taxon>Tracheophyta</taxon>
        <taxon>Spermatophyta</taxon>
        <taxon>Magnoliopsida</taxon>
        <taxon>eudicotyledons</taxon>
        <taxon>Gunneridae</taxon>
        <taxon>Pentapetalae</taxon>
        <taxon>rosids</taxon>
        <taxon>malvids</taxon>
        <taxon>Brassicales</taxon>
        <taxon>Brassicaceae</taxon>
        <taxon>Brassiceae</taxon>
        <taxon>Brassica</taxon>
    </lineage>
</organism>
<keyword evidence="4" id="KW-1185">Reference proteome</keyword>
<proteinExistence type="predicted"/>
<comment type="caution">
    <text evidence="3">The sequence shown here is derived from an EMBL/GenBank/DDBJ whole genome shotgun (WGS) entry which is preliminary data.</text>
</comment>
<accession>A0ABQ8B173</accession>
<dbReference type="Proteomes" id="UP000824890">
    <property type="component" value="Unassembled WGS sequence"/>
</dbReference>
<protein>
    <submittedName>
        <fullName evidence="3">Uncharacterized protein</fullName>
    </submittedName>
</protein>
<name>A0ABQ8B173_BRANA</name>
<evidence type="ECO:0000256" key="1">
    <source>
        <dbReference type="SAM" id="MobiDB-lite"/>
    </source>
</evidence>
<feature type="region of interest" description="Disordered" evidence="1">
    <location>
        <begin position="1"/>
        <end position="25"/>
    </location>
</feature>
<keyword evidence="2" id="KW-1133">Transmembrane helix</keyword>
<feature type="transmembrane region" description="Helical" evidence="2">
    <location>
        <begin position="161"/>
        <end position="182"/>
    </location>
</feature>
<keyword evidence="2" id="KW-0812">Transmembrane</keyword>
<gene>
    <name evidence="3" type="ORF">HID58_048094</name>
</gene>